<dbReference type="Gene3D" id="3.30.70.100">
    <property type="match status" value="1"/>
</dbReference>
<dbReference type="STRING" id="1194090.SAMN05443144_12176"/>
<dbReference type="InterPro" id="IPR011008">
    <property type="entry name" value="Dimeric_a/b-barrel"/>
</dbReference>
<dbReference type="Proteomes" id="UP000184041">
    <property type="component" value="Unassembled WGS sequence"/>
</dbReference>
<feature type="domain" description="ABM" evidence="1">
    <location>
        <begin position="3"/>
        <end position="94"/>
    </location>
</feature>
<evidence type="ECO:0000313" key="2">
    <source>
        <dbReference type="EMBL" id="SHG21166.1"/>
    </source>
</evidence>
<dbReference type="OrthoDB" id="9798115at2"/>
<organism evidence="2 3">
    <name type="scientific">Fodinibius roseus</name>
    <dbReference type="NCBI Taxonomy" id="1194090"/>
    <lineage>
        <taxon>Bacteria</taxon>
        <taxon>Pseudomonadati</taxon>
        <taxon>Balneolota</taxon>
        <taxon>Balneolia</taxon>
        <taxon>Balneolales</taxon>
        <taxon>Balneolaceae</taxon>
        <taxon>Fodinibius</taxon>
    </lineage>
</organism>
<dbReference type="EMBL" id="FQUS01000021">
    <property type="protein sequence ID" value="SHG21166.1"/>
    <property type="molecule type" value="Genomic_DNA"/>
</dbReference>
<keyword evidence="2" id="KW-0503">Monooxygenase</keyword>
<dbReference type="PROSITE" id="PS51725">
    <property type="entry name" value="ABM"/>
    <property type="match status" value="1"/>
</dbReference>
<evidence type="ECO:0000313" key="3">
    <source>
        <dbReference type="Proteomes" id="UP000184041"/>
    </source>
</evidence>
<keyword evidence="2" id="KW-0560">Oxidoreductase</keyword>
<dbReference type="SUPFAM" id="SSF54909">
    <property type="entry name" value="Dimeric alpha+beta barrel"/>
    <property type="match status" value="1"/>
</dbReference>
<proteinExistence type="predicted"/>
<dbReference type="InterPro" id="IPR007138">
    <property type="entry name" value="ABM_dom"/>
</dbReference>
<sequence>MGFTAISKFEVRNNMEAEVREAFRNRPQLVEDADGFKGLNVLSPKDNPAEFWLITHWRDEESFHHWHKHHRSESHQHIPDGLKLVKRSFSLSFFNHITS</sequence>
<dbReference type="AlphaFoldDB" id="A0A1M5HYQ9"/>
<dbReference type="RefSeq" id="WP_073067184.1">
    <property type="nucleotide sequence ID" value="NZ_FQUS01000021.1"/>
</dbReference>
<dbReference type="GO" id="GO:0004497">
    <property type="term" value="F:monooxygenase activity"/>
    <property type="evidence" value="ECO:0007669"/>
    <property type="project" value="UniProtKB-KW"/>
</dbReference>
<dbReference type="Pfam" id="PF03992">
    <property type="entry name" value="ABM"/>
    <property type="match status" value="1"/>
</dbReference>
<accession>A0A1M5HYQ9</accession>
<gene>
    <name evidence="2" type="ORF">SAMN05443144_12176</name>
</gene>
<dbReference type="InterPro" id="IPR050404">
    <property type="entry name" value="Heme-degrading_MO"/>
</dbReference>
<dbReference type="PANTHER" id="PTHR34474">
    <property type="entry name" value="SIGNAL TRANSDUCTION PROTEIN TRAP"/>
    <property type="match status" value="1"/>
</dbReference>
<name>A0A1M5HYQ9_9BACT</name>
<dbReference type="PANTHER" id="PTHR34474:SF2">
    <property type="entry name" value="SIGNAL TRANSDUCTION PROTEIN TRAP"/>
    <property type="match status" value="1"/>
</dbReference>
<keyword evidence="3" id="KW-1185">Reference proteome</keyword>
<protein>
    <submittedName>
        <fullName evidence="2">Antibiotic biosynthesis monooxygenase</fullName>
    </submittedName>
</protein>
<reference evidence="2 3" key="1">
    <citation type="submission" date="2016-11" db="EMBL/GenBank/DDBJ databases">
        <authorList>
            <person name="Jaros S."/>
            <person name="Januszkiewicz K."/>
            <person name="Wedrychowicz H."/>
        </authorList>
    </citation>
    <scope>NUCLEOTIDE SEQUENCE [LARGE SCALE GENOMIC DNA]</scope>
    <source>
        <strain evidence="2 3">DSM 21986</strain>
    </source>
</reference>
<evidence type="ECO:0000259" key="1">
    <source>
        <dbReference type="PROSITE" id="PS51725"/>
    </source>
</evidence>